<keyword evidence="3" id="KW-0614">Plasmid</keyword>
<evidence type="ECO:0000313" key="4">
    <source>
        <dbReference type="Proteomes" id="UP000009081"/>
    </source>
</evidence>
<sequence length="378" mass="40544">MGHVPLHADFAAAPAFAPGTQPDSAIRLMASSGLLTAREPLLDSQIQPASVDLRLGARAWRVRASFLPGSGATVEERIARHGLFEIDLTNGADLETGCVYVAELQERIALPSTMRGIANAKSSTGRLDVFTRVLADRSTTFDSVAPGYVGPLYAEICPGTFPIVVRKGSRLSQIRFRQGDSRLTDAETAALHAVDPLTDAAVPCFEGGVAFSVDLEGFGPDRIVGYRARQHAGIVDVDKVGAHRWKEFWTPIHAAEGAEIVLDPGAFYIMASKEAVSVPPEYSAEMVPFDPLLGELRCHYAGLFDAGFGHATANGEGSRGVLEVRCRDVPFVISHGQVLGRLVYERMAARPDALYGTAKASHYQGQSIRLGKVFDQGA</sequence>
<dbReference type="GO" id="GO:0015949">
    <property type="term" value="P:nucleobase-containing small molecule interconversion"/>
    <property type="evidence" value="ECO:0007669"/>
    <property type="project" value="TreeGrafter"/>
</dbReference>
<geneLocation type="plasmid" evidence="3 4">
    <name>megaplasmid</name>
</geneLocation>
<dbReference type="HOGENOM" id="CLU_043743_0_0_5"/>
<dbReference type="InterPro" id="IPR053811">
    <property type="entry name" value="DCD_C"/>
</dbReference>
<dbReference type="SUPFAM" id="SSF51283">
    <property type="entry name" value="dUTPase-like"/>
    <property type="match status" value="2"/>
</dbReference>
<dbReference type="NCBIfam" id="NF005734">
    <property type="entry name" value="PRK07559.1"/>
    <property type="match status" value="1"/>
</dbReference>
<protein>
    <recommendedName>
        <fullName evidence="5">2'-deoxycytidine 5'-triphosphate deaminase</fullName>
    </recommendedName>
</protein>
<accession>C5B418</accession>
<keyword evidence="4" id="KW-1185">Reference proteome</keyword>
<gene>
    <name evidence="3" type="ordered locus">MexAM1_META2p0327</name>
</gene>
<dbReference type="Gene3D" id="2.70.40.10">
    <property type="match status" value="2"/>
</dbReference>
<dbReference type="PANTHER" id="PTHR42680:SF3">
    <property type="entry name" value="DCTP DEAMINASE"/>
    <property type="match status" value="1"/>
</dbReference>
<dbReference type="PANTHER" id="PTHR42680">
    <property type="entry name" value="DCTP DEAMINASE"/>
    <property type="match status" value="1"/>
</dbReference>
<reference evidence="3 4" key="1">
    <citation type="journal article" date="2009" name="PLoS ONE">
        <title>Methylobacterium genome sequences: a reference blueprint to investigate microbial metabolism of C1 compounds from natural and industrial sources.</title>
        <authorList>
            <person name="Vuilleumier S."/>
            <person name="Chistoserdova L."/>
            <person name="Lee M.-C."/>
            <person name="Bringel F."/>
            <person name="Lajus A."/>
            <person name="Zhou Y."/>
            <person name="Gourion B."/>
            <person name="Barbe V."/>
            <person name="Chang J."/>
            <person name="Cruveiller S."/>
            <person name="Dossat C."/>
            <person name="Gillett W."/>
            <person name="Gruffaz C."/>
            <person name="Haugen E."/>
            <person name="Hourcade E."/>
            <person name="Levy R."/>
            <person name="Mangenot S."/>
            <person name="Muller E."/>
            <person name="Nadalig T."/>
            <person name="Pagni M."/>
            <person name="Penny C."/>
            <person name="Peyraud R."/>
            <person name="Robinson D.G."/>
            <person name="Roche D."/>
            <person name="Rouy Z."/>
            <person name="Saenampechek C."/>
            <person name="Salvignol G."/>
            <person name="Vallenet D."/>
            <person name="Wu Z."/>
            <person name="Marx C.J."/>
            <person name="Vorholt J.A."/>
            <person name="Olson M.V."/>
            <person name="Kaul R."/>
            <person name="Weissenbach J."/>
            <person name="Medigue C."/>
            <person name="Lidstrom M.E."/>
        </authorList>
    </citation>
    <scope>NUCLEOTIDE SEQUENCE [LARGE SCALE GENOMIC DNA]</scope>
    <source>
        <strain evidence="4">ATCC 14718 / DSM 1338 / JCM 2805 / NCIMB 9133 / AM1</strain>
    </source>
</reference>
<dbReference type="RefSeq" id="WP_012753684.1">
    <property type="nucleotide sequence ID" value="NC_012811.1"/>
</dbReference>
<evidence type="ECO:0000313" key="3">
    <source>
        <dbReference type="EMBL" id="ACS43200.1"/>
    </source>
</evidence>
<dbReference type="InterPro" id="IPR036157">
    <property type="entry name" value="dUTPase-like_sf"/>
</dbReference>
<feature type="domain" description="2'-deoxycytidine 5'-triphosphate deaminase C-terminal" evidence="2">
    <location>
        <begin position="185"/>
        <end position="374"/>
    </location>
</feature>
<dbReference type="Pfam" id="PF06559">
    <property type="entry name" value="DCD_N"/>
    <property type="match status" value="1"/>
</dbReference>
<dbReference type="GO" id="GO:0009394">
    <property type="term" value="P:2'-deoxyribonucleotide metabolic process"/>
    <property type="evidence" value="ECO:0007669"/>
    <property type="project" value="InterPro"/>
</dbReference>
<dbReference type="KEGG" id="mea:Mex_2p0327"/>
<evidence type="ECO:0008006" key="5">
    <source>
        <dbReference type="Google" id="ProtNLM"/>
    </source>
</evidence>
<dbReference type="InterPro" id="IPR010550">
    <property type="entry name" value="DCD_N"/>
</dbReference>
<evidence type="ECO:0000259" key="1">
    <source>
        <dbReference type="Pfam" id="PF06559"/>
    </source>
</evidence>
<name>C5B418_METEA</name>
<dbReference type="AlphaFoldDB" id="C5B418"/>
<organism evidence="3 4">
    <name type="scientific">Methylorubrum extorquens (strain ATCC 14718 / DSM 1338 / JCM 2805 / NCIMB 9133 / AM1)</name>
    <name type="common">Methylobacterium extorquens</name>
    <dbReference type="NCBI Taxonomy" id="272630"/>
    <lineage>
        <taxon>Bacteria</taxon>
        <taxon>Pseudomonadati</taxon>
        <taxon>Pseudomonadota</taxon>
        <taxon>Alphaproteobacteria</taxon>
        <taxon>Hyphomicrobiales</taxon>
        <taxon>Methylobacteriaceae</taxon>
        <taxon>Methylorubrum</taxon>
    </lineage>
</organism>
<proteinExistence type="predicted"/>
<dbReference type="OrthoDB" id="9807211at2"/>
<feature type="domain" description="2'-deoxycytidine 5'-triphosphate deaminase N-terminal" evidence="1">
    <location>
        <begin position="19"/>
        <end position="179"/>
    </location>
</feature>
<evidence type="ECO:0000259" key="2">
    <source>
        <dbReference type="Pfam" id="PF22569"/>
    </source>
</evidence>
<dbReference type="GO" id="GO:0008829">
    <property type="term" value="F:dCTP deaminase activity"/>
    <property type="evidence" value="ECO:0007669"/>
    <property type="project" value="InterPro"/>
</dbReference>
<dbReference type="EMBL" id="CP001511">
    <property type="protein sequence ID" value="ACS43200.1"/>
    <property type="molecule type" value="Genomic_DNA"/>
</dbReference>
<dbReference type="Pfam" id="PF22569">
    <property type="entry name" value="DCD_C"/>
    <property type="match status" value="1"/>
</dbReference>
<dbReference type="Proteomes" id="UP000009081">
    <property type="component" value="Plasmid megaplasmid"/>
</dbReference>